<evidence type="ECO:0000313" key="2">
    <source>
        <dbReference type="EMBL" id="KRM10755.1"/>
    </source>
</evidence>
<organism evidence="2 3">
    <name type="scientific">Paucilactobacillus suebicus DSM 5007 = KCTC 3549</name>
    <dbReference type="NCBI Taxonomy" id="1423807"/>
    <lineage>
        <taxon>Bacteria</taxon>
        <taxon>Bacillati</taxon>
        <taxon>Bacillota</taxon>
        <taxon>Bacilli</taxon>
        <taxon>Lactobacillales</taxon>
        <taxon>Lactobacillaceae</taxon>
        <taxon>Paucilactobacillus</taxon>
    </lineage>
</organism>
<dbReference type="AlphaFoldDB" id="A0A0R1W5S1"/>
<dbReference type="SUPFAM" id="SSF159888">
    <property type="entry name" value="YdhG-like"/>
    <property type="match status" value="1"/>
</dbReference>
<sequence>MCTNHAIDYDMMFANRGEHMTVITDYIKTAPADHQPMLNQMYQLLKEQLPDAEERIPYGMPTFYQYELLVHFIDNKHHIGLYPAGYVIKEFALDLEGYQTTKGSIHFEYDHPLPEKLIKKIVTQRLNDAVERHTNPQPSKTRTKRQIYEMPKWVKQGLSVSNLTDAYQQRPAYQRNDYMMWITQAKREETRQKRYGQMIDELKHGDVYMKMAWHPRS</sequence>
<dbReference type="eggNOG" id="COG4430">
    <property type="taxonomic scope" value="Bacteria"/>
</dbReference>
<dbReference type="PATRIC" id="fig|1423807.3.peg.1168"/>
<accession>A0A0R1W5S1</accession>
<evidence type="ECO:0000259" key="1">
    <source>
        <dbReference type="Pfam" id="PF08818"/>
    </source>
</evidence>
<reference evidence="2 3" key="1">
    <citation type="journal article" date="2015" name="Genome Announc.">
        <title>Expanding the biotechnology potential of lactobacilli through comparative genomics of 213 strains and associated genera.</title>
        <authorList>
            <person name="Sun Z."/>
            <person name="Harris H.M."/>
            <person name="McCann A."/>
            <person name="Guo C."/>
            <person name="Argimon S."/>
            <person name="Zhang W."/>
            <person name="Yang X."/>
            <person name="Jeffery I.B."/>
            <person name="Cooney J.C."/>
            <person name="Kagawa T.F."/>
            <person name="Liu W."/>
            <person name="Song Y."/>
            <person name="Salvetti E."/>
            <person name="Wrobel A."/>
            <person name="Rasinkangas P."/>
            <person name="Parkhill J."/>
            <person name="Rea M.C."/>
            <person name="O'Sullivan O."/>
            <person name="Ritari J."/>
            <person name="Douillard F.P."/>
            <person name="Paul Ross R."/>
            <person name="Yang R."/>
            <person name="Briner A.E."/>
            <person name="Felis G.E."/>
            <person name="de Vos W.M."/>
            <person name="Barrangou R."/>
            <person name="Klaenhammer T.R."/>
            <person name="Caufield P.W."/>
            <person name="Cui Y."/>
            <person name="Zhang H."/>
            <person name="O'Toole P.W."/>
        </authorList>
    </citation>
    <scope>NUCLEOTIDE SEQUENCE [LARGE SCALE GENOMIC DNA]</scope>
    <source>
        <strain evidence="2 3">DSM 5007</strain>
    </source>
</reference>
<dbReference type="Proteomes" id="UP000051820">
    <property type="component" value="Unassembled WGS sequence"/>
</dbReference>
<gene>
    <name evidence="2" type="ORF">FD16_GL001148</name>
</gene>
<dbReference type="Pfam" id="PF13376">
    <property type="entry name" value="OmdA"/>
    <property type="match status" value="1"/>
</dbReference>
<dbReference type="Pfam" id="PF08818">
    <property type="entry name" value="DUF1801"/>
    <property type="match status" value="1"/>
</dbReference>
<keyword evidence="3" id="KW-1185">Reference proteome</keyword>
<dbReference type="STRING" id="1423807.FD16_GL001148"/>
<name>A0A0R1W5S1_9LACO</name>
<dbReference type="InterPro" id="IPR014922">
    <property type="entry name" value="YdhG-like"/>
</dbReference>
<evidence type="ECO:0000313" key="3">
    <source>
        <dbReference type="Proteomes" id="UP000051820"/>
    </source>
</evidence>
<dbReference type="Gene3D" id="3.90.1150.200">
    <property type="match status" value="1"/>
</dbReference>
<dbReference type="EMBL" id="AZGF01000026">
    <property type="protein sequence ID" value="KRM10755.1"/>
    <property type="molecule type" value="Genomic_DNA"/>
</dbReference>
<feature type="domain" description="YdhG-like" evidence="1">
    <location>
        <begin position="34"/>
        <end position="125"/>
    </location>
</feature>
<comment type="caution">
    <text evidence="2">The sequence shown here is derived from an EMBL/GenBank/DDBJ whole genome shotgun (WGS) entry which is preliminary data.</text>
</comment>
<protein>
    <recommendedName>
        <fullName evidence="1">YdhG-like domain-containing protein</fullName>
    </recommendedName>
</protein>
<proteinExistence type="predicted"/>
<dbReference type="eggNOG" id="COG5646">
    <property type="taxonomic scope" value="Bacteria"/>
</dbReference>